<dbReference type="Pfam" id="PF00134">
    <property type="entry name" value="Cyclin_N"/>
    <property type="match status" value="1"/>
</dbReference>
<keyword evidence="1" id="KW-0195">Cyclin</keyword>
<gene>
    <name evidence="4" type="ORF">AURANDRAFT_64231</name>
</gene>
<protein>
    <recommendedName>
        <fullName evidence="3">Cyclin-like domain-containing protein</fullName>
    </recommendedName>
</protein>
<dbReference type="InterPro" id="IPR036915">
    <property type="entry name" value="Cyclin-like_sf"/>
</dbReference>
<evidence type="ECO:0000313" key="4">
    <source>
        <dbReference type="EMBL" id="EGB08348.1"/>
    </source>
</evidence>
<dbReference type="Gene3D" id="1.10.472.10">
    <property type="entry name" value="Cyclin-like"/>
    <property type="match status" value="2"/>
</dbReference>
<organism evidence="5">
    <name type="scientific">Aureococcus anophagefferens</name>
    <name type="common">Harmful bloom alga</name>
    <dbReference type="NCBI Taxonomy" id="44056"/>
    <lineage>
        <taxon>Eukaryota</taxon>
        <taxon>Sar</taxon>
        <taxon>Stramenopiles</taxon>
        <taxon>Ochrophyta</taxon>
        <taxon>Pelagophyceae</taxon>
        <taxon>Pelagomonadales</taxon>
        <taxon>Pelagomonadaceae</taxon>
        <taxon>Aureococcus</taxon>
    </lineage>
</organism>
<feature type="domain" description="Cyclin-like" evidence="3">
    <location>
        <begin position="59"/>
        <end position="143"/>
    </location>
</feature>
<dbReference type="KEGG" id="aaf:AURANDRAFT_64231"/>
<evidence type="ECO:0000259" key="3">
    <source>
        <dbReference type="SMART" id="SM00385"/>
    </source>
</evidence>
<dbReference type="PANTHER" id="PTHR10177">
    <property type="entry name" value="CYCLINS"/>
    <property type="match status" value="1"/>
</dbReference>
<dbReference type="RefSeq" id="XP_009037069.1">
    <property type="nucleotide sequence ID" value="XM_009038821.1"/>
</dbReference>
<reference evidence="4 5" key="1">
    <citation type="journal article" date="2011" name="Proc. Natl. Acad. Sci. U.S.A.">
        <title>Niche of harmful alga Aureococcus anophagefferens revealed through ecogenomics.</title>
        <authorList>
            <person name="Gobler C.J."/>
            <person name="Berry D.L."/>
            <person name="Dyhrman S.T."/>
            <person name="Wilhelm S.W."/>
            <person name="Salamov A."/>
            <person name="Lobanov A.V."/>
            <person name="Zhang Y."/>
            <person name="Collier J.L."/>
            <person name="Wurch L.L."/>
            <person name="Kustka A.B."/>
            <person name="Dill B.D."/>
            <person name="Shah M."/>
            <person name="VerBerkmoes N.C."/>
            <person name="Kuo A."/>
            <person name="Terry A."/>
            <person name="Pangilinan J."/>
            <person name="Lindquist E.A."/>
            <person name="Lucas S."/>
            <person name="Paulsen I.T."/>
            <person name="Hattenrath-Lehmann T.K."/>
            <person name="Talmage S.C."/>
            <person name="Walker E.A."/>
            <person name="Koch F."/>
            <person name="Burson A.M."/>
            <person name="Marcoval M.A."/>
            <person name="Tang Y.Z."/>
            <person name="Lecleir G.R."/>
            <person name="Coyne K.J."/>
            <person name="Berg G.M."/>
            <person name="Bertrand E.M."/>
            <person name="Saito M.A."/>
            <person name="Gladyshev V.N."/>
            <person name="Grigoriev I.V."/>
        </authorList>
    </citation>
    <scope>NUCLEOTIDE SEQUENCE [LARGE SCALE GENOMIC DNA]</scope>
    <source>
        <strain evidence="5">CCMP 1984</strain>
    </source>
</reference>
<dbReference type="OrthoDB" id="202083at2759"/>
<dbReference type="SMART" id="SM00385">
    <property type="entry name" value="CYCLIN"/>
    <property type="match status" value="1"/>
</dbReference>
<dbReference type="InterPro" id="IPR006671">
    <property type="entry name" value="Cyclin_N"/>
</dbReference>
<feature type="region of interest" description="Disordered" evidence="2">
    <location>
        <begin position="288"/>
        <end position="310"/>
    </location>
</feature>
<comment type="similarity">
    <text evidence="1">Belongs to the cyclin family.</text>
</comment>
<evidence type="ECO:0000313" key="5">
    <source>
        <dbReference type="Proteomes" id="UP000002729"/>
    </source>
</evidence>
<dbReference type="EMBL" id="GL833128">
    <property type="protein sequence ID" value="EGB08348.1"/>
    <property type="molecule type" value="Genomic_DNA"/>
</dbReference>
<dbReference type="eggNOG" id="KOG0653">
    <property type="taxonomic scope" value="Eukaryota"/>
</dbReference>
<name>F0Y9F7_AURAN</name>
<dbReference type="InterPro" id="IPR039361">
    <property type="entry name" value="Cyclin"/>
</dbReference>
<feature type="compositionally biased region" description="Acidic residues" evidence="2">
    <location>
        <begin position="293"/>
        <end position="309"/>
    </location>
</feature>
<dbReference type="Proteomes" id="UP000002729">
    <property type="component" value="Unassembled WGS sequence"/>
</dbReference>
<dbReference type="SUPFAM" id="SSF47954">
    <property type="entry name" value="Cyclin-like"/>
    <property type="match status" value="1"/>
</dbReference>
<dbReference type="AlphaFoldDB" id="F0Y9F7"/>
<evidence type="ECO:0000256" key="2">
    <source>
        <dbReference type="SAM" id="MobiDB-lite"/>
    </source>
</evidence>
<evidence type="ECO:0000256" key="1">
    <source>
        <dbReference type="RuleBase" id="RU000383"/>
    </source>
</evidence>
<dbReference type="InterPro" id="IPR013763">
    <property type="entry name" value="Cyclin-like_dom"/>
</dbReference>
<proteinExistence type="inferred from homology"/>
<keyword evidence="5" id="KW-1185">Reference proteome</keyword>
<dbReference type="GeneID" id="20224724"/>
<dbReference type="InParanoid" id="F0Y9F7"/>
<accession>F0Y9F7</accession>
<sequence length="745" mass="79341">MTKPSPEHLDMGEHLTVDAAILRLRRMGEAEAAYAPGGPSPAASCSGCGGPSTRAKITHWFCQMGESFDLAGHTVGLAANFLDRCTARRDCGAAQYQLIAVTALLLAAKVEERKPITLNDLVVLSSGLFERDDIRLMELELLRALEWRLNAPTVHAFVDLLLRLVDDGREAPGRLADRVRAEAKAFVDLSVVHDELRGFAAATLAVASVMCGFRQAGCPVEDVELWTTRVKACGFAYGAADLLECGVCLLGLGGRAAAAAARSATAAPAPAPARRDDDLDLADANISDGEASFTDDDDDDDRDDDDSADEEIRMCIRDDDGAAPMDEDDDKHGCASSPHTVATDFFTGDAFHKQAFASATQHQLLAFLQVAAFTNRTAVLPFARFGEPAFVGLPEAGFHDLERYFDVADLAKRWPCLRVLNYREFRAEHGKPPVALQLGTPRTAVGDVVPSGCGKRSRPLVALKATFACASLTLLASARRALGGDRWRTDAVVVTNWSQKVVGLGDASSPLFGDAFAARGGCHDAAAARDARAWPRLADRWEQGSKRVRNSQLQRLRSRPLSTRWERAADAFLRSGALPAAYACAHVRAEKLASAATGREKRSQWAATGDEAEPFASPYMEACVAGAAALASRGGGGLLLLTDTSAAHGTPSNQGSEHFREWRSRGERLLRAALPRSAGYCGAPGAVPGPDCAAVEAALCRRATHVWRFGSGTFSAFLVGDAADAPPSTRFLSCPDIAAAAGQLE</sequence>